<reference evidence="3" key="1">
    <citation type="journal article" date="2021" name="PeerJ">
        <title>Extensive microbial diversity within the chicken gut microbiome revealed by metagenomics and culture.</title>
        <authorList>
            <person name="Gilroy R."/>
            <person name="Ravi A."/>
            <person name="Getino M."/>
            <person name="Pursley I."/>
            <person name="Horton D.L."/>
            <person name="Alikhan N.F."/>
            <person name="Baker D."/>
            <person name="Gharbi K."/>
            <person name="Hall N."/>
            <person name="Watson M."/>
            <person name="Adriaenssens E.M."/>
            <person name="Foster-Nyarko E."/>
            <person name="Jarju S."/>
            <person name="Secka A."/>
            <person name="Antonio M."/>
            <person name="Oren A."/>
            <person name="Chaudhuri R.R."/>
            <person name="La Ragione R."/>
            <person name="Hildebrand F."/>
            <person name="Pallen M.J."/>
        </authorList>
    </citation>
    <scope>NUCLEOTIDE SEQUENCE</scope>
    <source>
        <strain evidence="3">4100</strain>
    </source>
</reference>
<protein>
    <submittedName>
        <fullName evidence="3">4'-phosphopantetheinyl transferase superfamily protein</fullName>
    </submittedName>
</protein>
<name>A0A921E9J7_9BACT</name>
<organism evidence="3 4">
    <name type="scientific">Candidatus Amulumruptor caecigallinarius</name>
    <dbReference type="NCBI Taxonomy" id="2109911"/>
    <lineage>
        <taxon>Bacteria</taxon>
        <taxon>Pseudomonadati</taxon>
        <taxon>Bacteroidota</taxon>
        <taxon>Bacteroidia</taxon>
        <taxon>Bacteroidales</taxon>
        <taxon>Muribaculaceae</taxon>
        <taxon>Candidatus Amulumruptor</taxon>
    </lineage>
</organism>
<keyword evidence="1 3" id="KW-0808">Transferase</keyword>
<dbReference type="SUPFAM" id="SSF56214">
    <property type="entry name" value="4'-phosphopantetheinyl transferase"/>
    <property type="match status" value="2"/>
</dbReference>
<evidence type="ECO:0000313" key="3">
    <source>
        <dbReference type="EMBL" id="HJE38722.1"/>
    </source>
</evidence>
<evidence type="ECO:0000259" key="2">
    <source>
        <dbReference type="Pfam" id="PF01648"/>
    </source>
</evidence>
<evidence type="ECO:0000256" key="1">
    <source>
        <dbReference type="ARBA" id="ARBA00022679"/>
    </source>
</evidence>
<sequence>MTDEVRVFRHRIVRLSSCSRRESERATVRELLGEAFGRDVNLLHDPCGRPSVEGFPHFISISHSRDEAVLAVSGSRPVGVDVETWREALVSTAGKWLTPAQLEHMHEPLDYLKAWTAKEAIYKLMPEQPPGLMEVALPYLGEPSPYEVHWLGDADSLLAMANDKADALRWRIM</sequence>
<gene>
    <name evidence="3" type="ORF">K8V47_03030</name>
</gene>
<comment type="caution">
    <text evidence="3">The sequence shown here is derived from an EMBL/GenBank/DDBJ whole genome shotgun (WGS) entry which is preliminary data.</text>
</comment>
<dbReference type="GO" id="GO:0008897">
    <property type="term" value="F:holo-[acyl-carrier-protein] synthase activity"/>
    <property type="evidence" value="ECO:0007669"/>
    <property type="project" value="InterPro"/>
</dbReference>
<dbReference type="AlphaFoldDB" id="A0A921E9J7"/>
<dbReference type="InterPro" id="IPR008278">
    <property type="entry name" value="4-PPantetheinyl_Trfase_dom"/>
</dbReference>
<dbReference type="Proteomes" id="UP000711407">
    <property type="component" value="Unassembled WGS sequence"/>
</dbReference>
<dbReference type="EMBL" id="DYXT01000019">
    <property type="protein sequence ID" value="HJE38722.1"/>
    <property type="molecule type" value="Genomic_DNA"/>
</dbReference>
<accession>A0A921E9J7</accession>
<dbReference type="Pfam" id="PF01648">
    <property type="entry name" value="ACPS"/>
    <property type="match status" value="1"/>
</dbReference>
<dbReference type="GO" id="GO:0000287">
    <property type="term" value="F:magnesium ion binding"/>
    <property type="evidence" value="ECO:0007669"/>
    <property type="project" value="InterPro"/>
</dbReference>
<evidence type="ECO:0000313" key="4">
    <source>
        <dbReference type="Proteomes" id="UP000711407"/>
    </source>
</evidence>
<reference evidence="3" key="2">
    <citation type="submission" date="2021-09" db="EMBL/GenBank/DDBJ databases">
        <authorList>
            <person name="Gilroy R."/>
        </authorList>
    </citation>
    <scope>NUCLEOTIDE SEQUENCE</scope>
    <source>
        <strain evidence="3">4100</strain>
    </source>
</reference>
<proteinExistence type="predicted"/>
<dbReference type="InterPro" id="IPR037143">
    <property type="entry name" value="4-PPantetheinyl_Trfase_dom_sf"/>
</dbReference>
<feature type="domain" description="4'-phosphopantetheinyl transferase" evidence="2">
    <location>
        <begin position="77"/>
        <end position="125"/>
    </location>
</feature>
<dbReference type="Gene3D" id="3.90.470.20">
    <property type="entry name" value="4'-phosphopantetheinyl transferase domain"/>
    <property type="match status" value="1"/>
</dbReference>